<dbReference type="Proteomes" id="UP000003250">
    <property type="component" value="Unassembled WGS sequence"/>
</dbReference>
<dbReference type="GO" id="GO:0008168">
    <property type="term" value="F:methyltransferase activity"/>
    <property type="evidence" value="ECO:0007669"/>
    <property type="project" value="UniProtKB-KW"/>
</dbReference>
<name>H0HXQ8_9HYPH</name>
<evidence type="ECO:0000313" key="1">
    <source>
        <dbReference type="EMBL" id="EHK54472.1"/>
    </source>
</evidence>
<protein>
    <submittedName>
        <fullName evidence="1">DNA methylase N-4/N-6</fullName>
    </submittedName>
</protein>
<gene>
    <name evidence="1" type="ORF">MAXJ12_24787</name>
</gene>
<dbReference type="EMBL" id="AHAM01000208">
    <property type="protein sequence ID" value="EHK54472.1"/>
    <property type="molecule type" value="Genomic_DNA"/>
</dbReference>
<dbReference type="AlphaFoldDB" id="H0HXQ8"/>
<keyword evidence="1" id="KW-0808">Transferase</keyword>
<accession>H0HXQ8</accession>
<evidence type="ECO:0000313" key="2">
    <source>
        <dbReference type="Proteomes" id="UP000003250"/>
    </source>
</evidence>
<reference evidence="1 2" key="1">
    <citation type="journal article" date="2012" name="J. Bacteriol.">
        <title>Draft Genome Sequence of Mesorhizobium alhagi CCNWXJ12-2T, a Novel Salt-Resistant Species Isolated from the Desert of Northwestern China.</title>
        <authorList>
            <person name="Zhou M."/>
            <person name="Chen W."/>
            <person name="Chen H."/>
            <person name="Wei G."/>
        </authorList>
    </citation>
    <scope>NUCLEOTIDE SEQUENCE [LARGE SCALE GENOMIC DNA]</scope>
    <source>
        <strain evidence="1 2">CCNWXJ12-2</strain>
    </source>
</reference>
<organism evidence="1 2">
    <name type="scientific">Mesorhizobium alhagi CCNWXJ12-2</name>
    <dbReference type="NCBI Taxonomy" id="1107882"/>
    <lineage>
        <taxon>Bacteria</taxon>
        <taxon>Pseudomonadati</taxon>
        <taxon>Pseudomonadota</taxon>
        <taxon>Alphaproteobacteria</taxon>
        <taxon>Hyphomicrobiales</taxon>
        <taxon>Phyllobacteriaceae</taxon>
        <taxon>Allomesorhizobium</taxon>
    </lineage>
</organism>
<sequence length="456" mass="51371">MGARYDYFYLRDTKEGAEAEGKLTGKPPAEGPFGNDIRHGFVTDRAAKVSLGAIVRNAEIDVIWDRFQSRLEPLRNKINAALGKAWEEWEIPRESNAEWPEPVKADHDAWWIERRERQKEIDASIARNADIEWLYDRPVKAKGIVRVSGPFTVESLSPHRVLPLGEDPYLAEILEVEAESPDILSQADKDMLPLEPSNDFAQVVYDNLLASGVQNTKKGEAIHFEWLKPRVSRSGIVPFEGRYVENGELKRAAICIGPEYDTVGYDLVKKAAREAADLYDTLIVCGFAFAPEVDETRLNFGSLTVLKARMNQDLRMGDKLKATGAGNLFVIFGEPDLRVVKAEDDMFRIEVKGMDIFDPTTGEVRSSGGNDLKNDIAAWFIDDDYNEESFFVRQAYFVGQDPYDSLRRALKAEIDETAWEEISATISRPFPKPGSGRVCVKVINHFGDEVQKVFDV</sequence>
<keyword evidence="2" id="KW-1185">Reference proteome</keyword>
<dbReference type="PATRIC" id="fig|1107882.3.peg.4809"/>
<dbReference type="GO" id="GO:0032259">
    <property type="term" value="P:methylation"/>
    <property type="evidence" value="ECO:0007669"/>
    <property type="project" value="UniProtKB-KW"/>
</dbReference>
<keyword evidence="1" id="KW-0489">Methyltransferase</keyword>
<proteinExistence type="predicted"/>
<dbReference type="REBASE" id="44878">
    <property type="entry name" value="M.Mal122ORF24787P"/>
</dbReference>